<evidence type="ECO:0000256" key="2">
    <source>
        <dbReference type="ARBA" id="ARBA00005179"/>
    </source>
</evidence>
<protein>
    <recommendedName>
        <fullName evidence="13">Cytochrome P450</fullName>
    </recommendedName>
</protein>
<dbReference type="GO" id="GO:0020037">
    <property type="term" value="F:heme binding"/>
    <property type="evidence" value="ECO:0007669"/>
    <property type="project" value="InterPro"/>
</dbReference>
<dbReference type="GO" id="GO:0005506">
    <property type="term" value="F:iron ion binding"/>
    <property type="evidence" value="ECO:0007669"/>
    <property type="project" value="InterPro"/>
</dbReference>
<keyword evidence="8 10" id="KW-0503">Monooxygenase</keyword>
<dbReference type="PANTHER" id="PTHR46300">
    <property type="entry name" value="P450, PUTATIVE (EUROFUNG)-RELATED-RELATED"/>
    <property type="match status" value="1"/>
</dbReference>
<dbReference type="PANTHER" id="PTHR46300:SF7">
    <property type="entry name" value="P450, PUTATIVE (EUROFUNG)-RELATED"/>
    <property type="match status" value="1"/>
</dbReference>
<feature type="non-terminal residue" evidence="11">
    <location>
        <position position="1"/>
    </location>
</feature>
<dbReference type="STRING" id="765440.A0A0C3F1D7"/>
<feature type="binding site" description="axial binding residue" evidence="9">
    <location>
        <position position="352"/>
    </location>
    <ligand>
        <name>heme</name>
        <dbReference type="ChEBI" id="CHEBI:30413"/>
    </ligand>
    <ligandPart>
        <name>Fe</name>
        <dbReference type="ChEBI" id="CHEBI:18248"/>
    </ligandPart>
</feature>
<dbReference type="SUPFAM" id="SSF48264">
    <property type="entry name" value="Cytochrome P450"/>
    <property type="match status" value="1"/>
</dbReference>
<dbReference type="GO" id="GO:0004497">
    <property type="term" value="F:monooxygenase activity"/>
    <property type="evidence" value="ECO:0007669"/>
    <property type="project" value="UniProtKB-KW"/>
</dbReference>
<evidence type="ECO:0000313" key="11">
    <source>
        <dbReference type="EMBL" id="KIM73756.1"/>
    </source>
</evidence>
<keyword evidence="4 9" id="KW-0349">Heme</keyword>
<dbReference type="Gene3D" id="1.10.630.10">
    <property type="entry name" value="Cytochrome P450"/>
    <property type="match status" value="1"/>
</dbReference>
<dbReference type="InterPro" id="IPR001128">
    <property type="entry name" value="Cyt_P450"/>
</dbReference>
<dbReference type="Pfam" id="PF00067">
    <property type="entry name" value="p450"/>
    <property type="match status" value="1"/>
</dbReference>
<keyword evidence="5 9" id="KW-0479">Metal-binding</keyword>
<dbReference type="EMBL" id="KN833074">
    <property type="protein sequence ID" value="KIM73756.1"/>
    <property type="molecule type" value="Genomic_DNA"/>
</dbReference>
<dbReference type="OrthoDB" id="2789670at2759"/>
<evidence type="ECO:0000256" key="3">
    <source>
        <dbReference type="ARBA" id="ARBA00010617"/>
    </source>
</evidence>
<dbReference type="InterPro" id="IPR002401">
    <property type="entry name" value="Cyt_P450_E_grp-I"/>
</dbReference>
<comment type="pathway">
    <text evidence="2">Secondary metabolite biosynthesis.</text>
</comment>
<evidence type="ECO:0000256" key="4">
    <source>
        <dbReference type="ARBA" id="ARBA00022617"/>
    </source>
</evidence>
<reference evidence="12" key="2">
    <citation type="submission" date="2015-01" db="EMBL/GenBank/DDBJ databases">
        <title>Evolutionary Origins and Diversification of the Mycorrhizal Mutualists.</title>
        <authorList>
            <consortium name="DOE Joint Genome Institute"/>
            <consortium name="Mycorrhizal Genomics Consortium"/>
            <person name="Kohler A."/>
            <person name="Kuo A."/>
            <person name="Nagy L.G."/>
            <person name="Floudas D."/>
            <person name="Copeland A."/>
            <person name="Barry K.W."/>
            <person name="Cichocki N."/>
            <person name="Veneault-Fourrey C."/>
            <person name="LaButti K."/>
            <person name="Lindquist E.A."/>
            <person name="Lipzen A."/>
            <person name="Lundell T."/>
            <person name="Morin E."/>
            <person name="Murat C."/>
            <person name="Riley R."/>
            <person name="Ohm R."/>
            <person name="Sun H."/>
            <person name="Tunlid A."/>
            <person name="Henrissat B."/>
            <person name="Grigoriev I.V."/>
            <person name="Hibbett D.S."/>
            <person name="Martin F."/>
        </authorList>
    </citation>
    <scope>NUCLEOTIDE SEQUENCE [LARGE SCALE GENOMIC DNA]</scope>
    <source>
        <strain evidence="12">F 1598</strain>
    </source>
</reference>
<evidence type="ECO:0000313" key="12">
    <source>
        <dbReference type="Proteomes" id="UP000054166"/>
    </source>
</evidence>
<dbReference type="AlphaFoldDB" id="A0A0C3F1D7"/>
<evidence type="ECO:0000256" key="10">
    <source>
        <dbReference type="RuleBase" id="RU000461"/>
    </source>
</evidence>
<evidence type="ECO:0000256" key="6">
    <source>
        <dbReference type="ARBA" id="ARBA00023002"/>
    </source>
</evidence>
<evidence type="ECO:0000256" key="1">
    <source>
        <dbReference type="ARBA" id="ARBA00001971"/>
    </source>
</evidence>
<comment type="cofactor">
    <cofactor evidence="1 9">
        <name>heme</name>
        <dbReference type="ChEBI" id="CHEBI:30413"/>
    </cofactor>
</comment>
<evidence type="ECO:0008006" key="13">
    <source>
        <dbReference type="Google" id="ProtNLM"/>
    </source>
</evidence>
<keyword evidence="6 10" id="KW-0560">Oxidoreductase</keyword>
<evidence type="ECO:0000256" key="9">
    <source>
        <dbReference type="PIRSR" id="PIRSR602401-1"/>
    </source>
</evidence>
<dbReference type="InParanoid" id="A0A0C3F1D7"/>
<evidence type="ECO:0000256" key="7">
    <source>
        <dbReference type="ARBA" id="ARBA00023004"/>
    </source>
</evidence>
<proteinExistence type="inferred from homology"/>
<evidence type="ECO:0000256" key="5">
    <source>
        <dbReference type="ARBA" id="ARBA00022723"/>
    </source>
</evidence>
<dbReference type="InterPro" id="IPR017972">
    <property type="entry name" value="Cyt_P450_CS"/>
</dbReference>
<sequence>MDLLDKRSLIYSSRPRLPMLRELMGWDWSLTSMPYGPRLQKHRMFMRQFLHRPIMKRHQGILALETHRLIVSLIDSPDKYLDHVRRATVAIIMMIAYGHEVRSLDDTYVKLADKAMESFSIATEPGAFLVDFLPALKYVPAWFPGAEFKRKAKAWRKLSQSMLKSPYEMTKRKVLEGTALSSMARDLIELYTKEGRIDGEDDIAACTAATYSGGSDTTVSAILSFILALVLYPEVQTRGQEELDRVVGRDRLPTFDDRPFLPYIEGIVKETLRWNPVLPGGGPHLLDKDDEYNGYFIPAGTIVLPNQWAMLHDETEYPEPFAFLPERWILKDGQKEPRHPEKVAFGFGRRICPGKDLADDSIYIIAATILATLNVQKARDPHGKPITPPGHYRKGLLSHPEPFECAITPRSPEAVAILRHAIENEQ</sequence>
<keyword evidence="12" id="KW-1185">Reference proteome</keyword>
<dbReference type="PRINTS" id="PR00385">
    <property type="entry name" value="P450"/>
</dbReference>
<organism evidence="11 12">
    <name type="scientific">Piloderma croceum (strain F 1598)</name>
    <dbReference type="NCBI Taxonomy" id="765440"/>
    <lineage>
        <taxon>Eukaryota</taxon>
        <taxon>Fungi</taxon>
        <taxon>Dikarya</taxon>
        <taxon>Basidiomycota</taxon>
        <taxon>Agaricomycotina</taxon>
        <taxon>Agaricomycetes</taxon>
        <taxon>Agaricomycetidae</taxon>
        <taxon>Atheliales</taxon>
        <taxon>Atheliaceae</taxon>
        <taxon>Piloderma</taxon>
    </lineage>
</organism>
<dbReference type="Proteomes" id="UP000054166">
    <property type="component" value="Unassembled WGS sequence"/>
</dbReference>
<dbReference type="PRINTS" id="PR00463">
    <property type="entry name" value="EP450I"/>
</dbReference>
<dbReference type="HOGENOM" id="CLU_001570_2_0_1"/>
<dbReference type="CDD" id="cd11065">
    <property type="entry name" value="CYP64-like"/>
    <property type="match status" value="1"/>
</dbReference>
<dbReference type="GO" id="GO:0016705">
    <property type="term" value="F:oxidoreductase activity, acting on paired donors, with incorporation or reduction of molecular oxygen"/>
    <property type="evidence" value="ECO:0007669"/>
    <property type="project" value="InterPro"/>
</dbReference>
<dbReference type="InterPro" id="IPR036396">
    <property type="entry name" value="Cyt_P450_sf"/>
</dbReference>
<reference evidence="11 12" key="1">
    <citation type="submission" date="2014-04" db="EMBL/GenBank/DDBJ databases">
        <authorList>
            <consortium name="DOE Joint Genome Institute"/>
            <person name="Kuo A."/>
            <person name="Tarkka M."/>
            <person name="Buscot F."/>
            <person name="Kohler A."/>
            <person name="Nagy L.G."/>
            <person name="Floudas D."/>
            <person name="Copeland A."/>
            <person name="Barry K.W."/>
            <person name="Cichocki N."/>
            <person name="Veneault-Fourrey C."/>
            <person name="LaButti K."/>
            <person name="Lindquist E.A."/>
            <person name="Lipzen A."/>
            <person name="Lundell T."/>
            <person name="Morin E."/>
            <person name="Murat C."/>
            <person name="Sun H."/>
            <person name="Tunlid A."/>
            <person name="Henrissat B."/>
            <person name="Grigoriev I.V."/>
            <person name="Hibbett D.S."/>
            <person name="Martin F."/>
            <person name="Nordberg H.P."/>
            <person name="Cantor M.N."/>
            <person name="Hua S.X."/>
        </authorList>
    </citation>
    <scope>NUCLEOTIDE SEQUENCE [LARGE SCALE GENOMIC DNA]</scope>
    <source>
        <strain evidence="11 12">F 1598</strain>
    </source>
</reference>
<name>A0A0C3F1D7_PILCF</name>
<dbReference type="InterPro" id="IPR050364">
    <property type="entry name" value="Cytochrome_P450_fung"/>
</dbReference>
<accession>A0A0C3F1D7</accession>
<dbReference type="PROSITE" id="PS00086">
    <property type="entry name" value="CYTOCHROME_P450"/>
    <property type="match status" value="1"/>
</dbReference>
<keyword evidence="7 9" id="KW-0408">Iron</keyword>
<gene>
    <name evidence="11" type="ORF">PILCRDRAFT_828807</name>
</gene>
<evidence type="ECO:0000256" key="8">
    <source>
        <dbReference type="ARBA" id="ARBA00023033"/>
    </source>
</evidence>
<comment type="similarity">
    <text evidence="3 10">Belongs to the cytochrome P450 family.</text>
</comment>